<protein>
    <submittedName>
        <fullName evidence="2">Uncharacterized protein</fullName>
    </submittedName>
</protein>
<dbReference type="WBParaSite" id="MhA1_Contig155.frz3.gene2">
    <property type="protein sequence ID" value="MhA1_Contig155.frz3.gene2"/>
    <property type="gene ID" value="MhA1_Contig155.frz3.gene2"/>
</dbReference>
<organism evidence="1 2">
    <name type="scientific">Meloidogyne hapla</name>
    <name type="common">Root-knot nematode worm</name>
    <dbReference type="NCBI Taxonomy" id="6305"/>
    <lineage>
        <taxon>Eukaryota</taxon>
        <taxon>Metazoa</taxon>
        <taxon>Ecdysozoa</taxon>
        <taxon>Nematoda</taxon>
        <taxon>Chromadorea</taxon>
        <taxon>Rhabditida</taxon>
        <taxon>Tylenchina</taxon>
        <taxon>Tylenchomorpha</taxon>
        <taxon>Tylenchoidea</taxon>
        <taxon>Meloidogynidae</taxon>
        <taxon>Meloidogyninae</taxon>
        <taxon>Meloidogyne</taxon>
    </lineage>
</organism>
<evidence type="ECO:0000313" key="1">
    <source>
        <dbReference type="Proteomes" id="UP000095281"/>
    </source>
</evidence>
<dbReference type="AlphaFoldDB" id="A0A1I8B8L6"/>
<accession>A0A1I8B8L6</accession>
<reference evidence="2" key="1">
    <citation type="submission" date="2016-11" db="UniProtKB">
        <authorList>
            <consortium name="WormBaseParasite"/>
        </authorList>
    </citation>
    <scope>IDENTIFICATION</scope>
</reference>
<sequence length="49" mass="5733">MNSMPPVHFRCFSAKSEMEYLSQQCLMKKEQQGVNTYMLSRIISQSESQ</sequence>
<name>A0A1I8B8L6_MELHA</name>
<keyword evidence="1" id="KW-1185">Reference proteome</keyword>
<dbReference type="Proteomes" id="UP000095281">
    <property type="component" value="Unplaced"/>
</dbReference>
<proteinExistence type="predicted"/>
<evidence type="ECO:0000313" key="2">
    <source>
        <dbReference type="WBParaSite" id="MhA1_Contig155.frz3.gene2"/>
    </source>
</evidence>